<reference evidence="4 5" key="1">
    <citation type="submission" date="2015-01" db="EMBL/GenBank/DDBJ databases">
        <title>Genome of allotetraploid Gossypium barbadense reveals genomic plasticity and fiber elongation in cotton evolution.</title>
        <authorList>
            <person name="Chen X."/>
            <person name="Liu X."/>
            <person name="Zhao B."/>
            <person name="Zheng H."/>
            <person name="Hu Y."/>
            <person name="Lu G."/>
            <person name="Yang C."/>
            <person name="Chen J."/>
            <person name="Shan C."/>
            <person name="Zhang L."/>
            <person name="Zhou Y."/>
            <person name="Wang L."/>
            <person name="Guo W."/>
            <person name="Bai Y."/>
            <person name="Ruan J."/>
            <person name="Shangguan X."/>
            <person name="Mao Y."/>
            <person name="Jiang J."/>
            <person name="Zhu Y."/>
            <person name="Lei J."/>
            <person name="Kang H."/>
            <person name="Chen S."/>
            <person name="He X."/>
            <person name="Wang R."/>
            <person name="Wang Y."/>
            <person name="Chen J."/>
            <person name="Wang L."/>
            <person name="Yu S."/>
            <person name="Wang B."/>
            <person name="Wei J."/>
            <person name="Song S."/>
            <person name="Lu X."/>
            <person name="Gao Z."/>
            <person name="Gu W."/>
            <person name="Deng X."/>
            <person name="Ma D."/>
            <person name="Wang S."/>
            <person name="Liang W."/>
            <person name="Fang L."/>
            <person name="Cai C."/>
            <person name="Zhu X."/>
            <person name="Zhou B."/>
            <person name="Zhang Y."/>
            <person name="Chen Z."/>
            <person name="Xu S."/>
            <person name="Zhu R."/>
            <person name="Wang S."/>
            <person name="Zhang T."/>
            <person name="Zhao G."/>
        </authorList>
    </citation>
    <scope>NUCLEOTIDE SEQUENCE [LARGE SCALE GENOMIC DNA]</scope>
    <source>
        <strain evidence="5">cv. Xinhai21</strain>
        <tissue evidence="4">Leaf</tissue>
    </source>
</reference>
<dbReference type="GO" id="GO:0005509">
    <property type="term" value="F:calcium ion binding"/>
    <property type="evidence" value="ECO:0007669"/>
    <property type="project" value="InterPro"/>
</dbReference>
<dbReference type="InterPro" id="IPR011992">
    <property type="entry name" value="EF-hand-dom_pair"/>
</dbReference>
<dbReference type="OrthoDB" id="26525at2759"/>
<feature type="domain" description="EF-hand" evidence="2">
    <location>
        <begin position="16"/>
        <end position="51"/>
    </location>
</feature>
<dbReference type="PROSITE" id="PS00018">
    <property type="entry name" value="EF_HAND_1"/>
    <property type="match status" value="1"/>
</dbReference>
<dbReference type="SUPFAM" id="SSF47473">
    <property type="entry name" value="EF-hand"/>
    <property type="match status" value="1"/>
</dbReference>
<reference evidence="3 6" key="2">
    <citation type="submission" date="2019-06" db="EMBL/GenBank/DDBJ databases">
        <title>WGS assembly of Gossypium barbadense.</title>
        <authorList>
            <person name="Chen Z.J."/>
            <person name="Sreedasyam A."/>
            <person name="Ando A."/>
            <person name="Song Q."/>
            <person name="De L."/>
            <person name="Hulse-Kemp A."/>
            <person name="Ding M."/>
            <person name="Ye W."/>
            <person name="Kirkbride R."/>
            <person name="Jenkins J."/>
            <person name="Plott C."/>
            <person name="Lovell J."/>
            <person name="Lin Y.-M."/>
            <person name="Vaughn R."/>
            <person name="Liu B."/>
            <person name="Li W."/>
            <person name="Simpson S."/>
            <person name="Scheffler B."/>
            <person name="Saski C."/>
            <person name="Grover C."/>
            <person name="Hu G."/>
            <person name="Conover J."/>
            <person name="Carlson J."/>
            <person name="Shu S."/>
            <person name="Boston L."/>
            <person name="Williams M."/>
            <person name="Peterson D."/>
            <person name="Mcgee K."/>
            <person name="Jones D."/>
            <person name="Wendel J."/>
            <person name="Stelly D."/>
            <person name="Grimwood J."/>
            <person name="Schmutz J."/>
        </authorList>
    </citation>
    <scope>NUCLEOTIDE SEQUENCE [LARGE SCALE GENOMIC DNA]</scope>
    <source>
        <strain evidence="3">1400233.01</strain>
    </source>
</reference>
<gene>
    <name evidence="3" type="ORF">ES319_A03G093500v1</name>
    <name evidence="4" type="ORF">GOBAR_AA00173</name>
</gene>
<dbReference type="InterPro" id="IPR018247">
    <property type="entry name" value="EF_Hand_1_Ca_BS"/>
</dbReference>
<evidence type="ECO:0000313" key="3">
    <source>
        <dbReference type="EMBL" id="KAB2089937.1"/>
    </source>
</evidence>
<dbReference type="Proteomes" id="UP000239757">
    <property type="component" value="Unassembled WGS sequence"/>
</dbReference>
<organism evidence="4 5">
    <name type="scientific">Gossypium barbadense</name>
    <name type="common">Sea Island cotton</name>
    <name type="synonym">Hibiscus barbadensis</name>
    <dbReference type="NCBI Taxonomy" id="3634"/>
    <lineage>
        <taxon>Eukaryota</taxon>
        <taxon>Viridiplantae</taxon>
        <taxon>Streptophyta</taxon>
        <taxon>Embryophyta</taxon>
        <taxon>Tracheophyta</taxon>
        <taxon>Spermatophyta</taxon>
        <taxon>Magnoliopsida</taxon>
        <taxon>eudicotyledons</taxon>
        <taxon>Gunneridae</taxon>
        <taxon>Pentapetalae</taxon>
        <taxon>rosids</taxon>
        <taxon>malvids</taxon>
        <taxon>Malvales</taxon>
        <taxon>Malvaceae</taxon>
        <taxon>Malvoideae</taxon>
        <taxon>Gossypium</taxon>
    </lineage>
</organism>
<evidence type="ECO:0000313" key="4">
    <source>
        <dbReference type="EMBL" id="PPS20394.1"/>
    </source>
</evidence>
<dbReference type="Gene3D" id="1.10.238.10">
    <property type="entry name" value="EF-hand"/>
    <property type="match status" value="1"/>
</dbReference>
<evidence type="ECO:0000313" key="5">
    <source>
        <dbReference type="Proteomes" id="UP000239757"/>
    </source>
</evidence>
<keyword evidence="6" id="KW-1185">Reference proteome</keyword>
<evidence type="ECO:0000259" key="2">
    <source>
        <dbReference type="PROSITE" id="PS50222"/>
    </source>
</evidence>
<dbReference type="PROSITE" id="PS50222">
    <property type="entry name" value="EF_HAND_2"/>
    <property type="match status" value="2"/>
</dbReference>
<sequence>MVYNVTKGSELPSNTANKKQLRKVFLDCDVDDNSVLTMEEIKNAFDRLGSLFPGFRAWRALKRADKNKDGCISLDELDNLIDYAYKRGYFNVG</sequence>
<feature type="domain" description="EF-hand" evidence="2">
    <location>
        <begin position="52"/>
        <end position="87"/>
    </location>
</feature>
<dbReference type="EMBL" id="CM018204">
    <property type="protein sequence ID" value="KAB2089937.1"/>
    <property type="molecule type" value="Genomic_DNA"/>
</dbReference>
<proteinExistence type="predicted"/>
<dbReference type="CDD" id="cd00051">
    <property type="entry name" value="EFh"/>
    <property type="match status" value="1"/>
</dbReference>
<dbReference type="InterPro" id="IPR002048">
    <property type="entry name" value="EF_hand_dom"/>
</dbReference>
<dbReference type="EMBL" id="KZ662700">
    <property type="protein sequence ID" value="PPS20394.1"/>
    <property type="molecule type" value="Genomic_DNA"/>
</dbReference>
<dbReference type="AlphaFoldDB" id="A0A2P5YXU1"/>
<protein>
    <recommendedName>
        <fullName evidence="2">EF-hand domain-containing protein</fullName>
    </recommendedName>
</protein>
<name>A0A2P5YXU1_GOSBA</name>
<evidence type="ECO:0000313" key="6">
    <source>
        <dbReference type="Proteomes" id="UP000327439"/>
    </source>
</evidence>
<accession>A0A2P5YXU1</accession>
<dbReference type="Proteomes" id="UP000327439">
    <property type="component" value="Chromosome A03"/>
</dbReference>
<keyword evidence="1" id="KW-0106">Calcium</keyword>
<evidence type="ECO:0000256" key="1">
    <source>
        <dbReference type="ARBA" id="ARBA00022837"/>
    </source>
</evidence>